<comment type="subcellular location">
    <subcellularLocation>
        <location evidence="1 7">Cell membrane</location>
        <topology evidence="1 7">Multi-pass membrane protein</topology>
    </subcellularLocation>
</comment>
<dbReference type="GO" id="GO:0005886">
    <property type="term" value="C:plasma membrane"/>
    <property type="evidence" value="ECO:0007669"/>
    <property type="project" value="UniProtKB-SubCell"/>
</dbReference>
<dbReference type="InterPro" id="IPR000515">
    <property type="entry name" value="MetI-like"/>
</dbReference>
<feature type="transmembrane region" description="Helical" evidence="7">
    <location>
        <begin position="138"/>
        <end position="161"/>
    </location>
</feature>
<proteinExistence type="inferred from homology"/>
<evidence type="ECO:0000313" key="9">
    <source>
        <dbReference type="EMBL" id="QNP57619.1"/>
    </source>
</evidence>
<evidence type="ECO:0000256" key="7">
    <source>
        <dbReference type="RuleBase" id="RU363032"/>
    </source>
</evidence>
<dbReference type="InterPro" id="IPR035906">
    <property type="entry name" value="MetI-like_sf"/>
</dbReference>
<dbReference type="Gene3D" id="1.10.3720.10">
    <property type="entry name" value="MetI-like"/>
    <property type="match status" value="1"/>
</dbReference>
<dbReference type="KEGG" id="tdf:H9L22_13740"/>
<evidence type="ECO:0000256" key="2">
    <source>
        <dbReference type="ARBA" id="ARBA00022448"/>
    </source>
</evidence>
<keyword evidence="10" id="KW-1185">Reference proteome</keyword>
<evidence type="ECO:0000256" key="4">
    <source>
        <dbReference type="ARBA" id="ARBA00022692"/>
    </source>
</evidence>
<feature type="domain" description="ABC transmembrane type-1" evidence="8">
    <location>
        <begin position="72"/>
        <end position="273"/>
    </location>
</feature>
<reference evidence="9 10" key="1">
    <citation type="submission" date="2020-08" db="EMBL/GenBank/DDBJ databases">
        <title>Genome sequence of Tessaracoccus defluvii JCM 17540T.</title>
        <authorList>
            <person name="Hyun D.-W."/>
            <person name="Bae J.-W."/>
        </authorList>
    </citation>
    <scope>NUCLEOTIDE SEQUENCE [LARGE SCALE GENOMIC DNA]</scope>
    <source>
        <strain evidence="9 10">JCM 17540</strain>
    </source>
</reference>
<dbReference type="PROSITE" id="PS50928">
    <property type="entry name" value="ABC_TM1"/>
    <property type="match status" value="1"/>
</dbReference>
<sequence length="285" mass="30445">MQALPGDGVLARYQNPELGLTPEQIEELRRVYGVDQPVWVQYLTSIGNYIAGNFGTSMQSGARVADLIVTALPQTLVLASTGFALAVVVAVVIAFLASFPPFGRLRGFIRTLPPLFVSVPAFWVGILLIQVFSFGLGWVRVIGATGLEALILPAITISVPISAPLSQVLIRSLDEVQEAPFVDVVRSRGASEWWLLVRNVAKNALLPTITIAGLLFGELVAGAVVTEAVFGRAGIGTLTEQAVANRDLPVIQAVVLLAAVGFVTINLIVDLLYPVIDPRLRREAA</sequence>
<dbReference type="Proteomes" id="UP000516117">
    <property type="component" value="Chromosome"/>
</dbReference>
<dbReference type="PANTHER" id="PTHR43163">
    <property type="entry name" value="DIPEPTIDE TRANSPORT SYSTEM PERMEASE PROTEIN DPPB-RELATED"/>
    <property type="match status" value="1"/>
</dbReference>
<evidence type="ECO:0000256" key="1">
    <source>
        <dbReference type="ARBA" id="ARBA00004651"/>
    </source>
</evidence>
<gene>
    <name evidence="9" type="ORF">H9L22_13740</name>
</gene>
<organism evidence="9 10">
    <name type="scientific">Tessaracoccus defluvii</name>
    <dbReference type="NCBI Taxonomy" id="1285901"/>
    <lineage>
        <taxon>Bacteria</taxon>
        <taxon>Bacillati</taxon>
        <taxon>Actinomycetota</taxon>
        <taxon>Actinomycetes</taxon>
        <taxon>Propionibacteriales</taxon>
        <taxon>Propionibacteriaceae</taxon>
        <taxon>Tessaracoccus</taxon>
    </lineage>
</organism>
<evidence type="ECO:0000259" key="8">
    <source>
        <dbReference type="PROSITE" id="PS50928"/>
    </source>
</evidence>
<keyword evidence="2 7" id="KW-0813">Transport</keyword>
<dbReference type="GO" id="GO:0055085">
    <property type="term" value="P:transmembrane transport"/>
    <property type="evidence" value="ECO:0007669"/>
    <property type="project" value="InterPro"/>
</dbReference>
<dbReference type="SUPFAM" id="SSF161098">
    <property type="entry name" value="MetI-like"/>
    <property type="match status" value="1"/>
</dbReference>
<dbReference type="EMBL" id="CP060789">
    <property type="protein sequence ID" value="QNP57619.1"/>
    <property type="molecule type" value="Genomic_DNA"/>
</dbReference>
<evidence type="ECO:0000256" key="5">
    <source>
        <dbReference type="ARBA" id="ARBA00022989"/>
    </source>
</evidence>
<accession>A0A7H0HAQ3</accession>
<keyword evidence="3" id="KW-1003">Cell membrane</keyword>
<evidence type="ECO:0000256" key="3">
    <source>
        <dbReference type="ARBA" id="ARBA00022475"/>
    </source>
</evidence>
<name>A0A7H0HAQ3_9ACTN</name>
<evidence type="ECO:0000313" key="10">
    <source>
        <dbReference type="Proteomes" id="UP000516117"/>
    </source>
</evidence>
<feature type="transmembrane region" description="Helical" evidence="7">
    <location>
        <begin position="76"/>
        <end position="99"/>
    </location>
</feature>
<feature type="transmembrane region" description="Helical" evidence="7">
    <location>
        <begin position="204"/>
        <end position="230"/>
    </location>
</feature>
<keyword evidence="4 7" id="KW-0812">Transmembrane</keyword>
<dbReference type="AlphaFoldDB" id="A0A7H0HAQ3"/>
<feature type="transmembrane region" description="Helical" evidence="7">
    <location>
        <begin position="111"/>
        <end position="132"/>
    </location>
</feature>
<evidence type="ECO:0000256" key="6">
    <source>
        <dbReference type="ARBA" id="ARBA00023136"/>
    </source>
</evidence>
<keyword evidence="6 7" id="KW-0472">Membrane</keyword>
<keyword evidence="5 7" id="KW-1133">Transmembrane helix</keyword>
<protein>
    <submittedName>
        <fullName evidence="9">ABC transporter permease</fullName>
    </submittedName>
</protein>
<dbReference type="CDD" id="cd06261">
    <property type="entry name" value="TM_PBP2"/>
    <property type="match status" value="1"/>
</dbReference>
<comment type="similarity">
    <text evidence="7">Belongs to the binding-protein-dependent transport system permease family.</text>
</comment>
<dbReference type="Pfam" id="PF00528">
    <property type="entry name" value="BPD_transp_1"/>
    <property type="match status" value="1"/>
</dbReference>
<feature type="transmembrane region" description="Helical" evidence="7">
    <location>
        <begin position="250"/>
        <end position="273"/>
    </location>
</feature>
<dbReference type="PANTHER" id="PTHR43163:SF6">
    <property type="entry name" value="DIPEPTIDE TRANSPORT SYSTEM PERMEASE PROTEIN DPPB-RELATED"/>
    <property type="match status" value="1"/>
</dbReference>